<dbReference type="Proteomes" id="UP000829925">
    <property type="component" value="Chromosome"/>
</dbReference>
<dbReference type="RefSeq" id="WP_245093828.1">
    <property type="nucleotide sequence ID" value="NZ_CP095053.1"/>
</dbReference>
<protein>
    <submittedName>
        <fullName evidence="1">T9SS type A sorting domain-containing protein</fullName>
    </submittedName>
</protein>
<proteinExistence type="predicted"/>
<organism evidence="1 2">
    <name type="scientific">Hymenobacter aerilatus</name>
    <dbReference type="NCBI Taxonomy" id="2932251"/>
    <lineage>
        <taxon>Bacteria</taxon>
        <taxon>Pseudomonadati</taxon>
        <taxon>Bacteroidota</taxon>
        <taxon>Cytophagia</taxon>
        <taxon>Cytophagales</taxon>
        <taxon>Hymenobacteraceae</taxon>
        <taxon>Hymenobacter</taxon>
    </lineage>
</organism>
<evidence type="ECO:0000313" key="1">
    <source>
        <dbReference type="EMBL" id="UOR05554.1"/>
    </source>
</evidence>
<evidence type="ECO:0000313" key="2">
    <source>
        <dbReference type="Proteomes" id="UP000829925"/>
    </source>
</evidence>
<dbReference type="KEGG" id="haei:MUN82_00295"/>
<dbReference type="EMBL" id="CP095053">
    <property type="protein sequence ID" value="UOR05554.1"/>
    <property type="molecule type" value="Genomic_DNA"/>
</dbReference>
<dbReference type="AlphaFoldDB" id="A0A8T9SX81"/>
<name>A0A8T9SX81_9BACT</name>
<gene>
    <name evidence="1" type="ORF">MUN82_00295</name>
</gene>
<dbReference type="NCBIfam" id="TIGR04183">
    <property type="entry name" value="Por_Secre_tail"/>
    <property type="match status" value="1"/>
</dbReference>
<sequence>MTLHFSGTDPNAGQTTQLYADVEHALPGATFTTSTTGEATLQWQTTAQTRLGFYRFPVTVVDNSSPQRGFETRIITVRVVNTILSTSDAQKNSNVAAYPIPFTEQVTIRLVNSGRRQVTIVDALGRTVAELTTQADGVVRWRPTAVVAPGLYIARTADGQSKRLVRVAP</sequence>
<reference evidence="1 2" key="1">
    <citation type="submission" date="2022-04" db="EMBL/GenBank/DDBJ databases">
        <title>Hymenobacter sp. isolated from the air.</title>
        <authorList>
            <person name="Won M."/>
            <person name="Lee C.-M."/>
            <person name="Woen H.-Y."/>
            <person name="Kwon S.-W."/>
        </authorList>
    </citation>
    <scope>NUCLEOTIDE SEQUENCE [LARGE SCALE GENOMIC DNA]</scope>
    <source>
        <strain evidence="2">5413 J-13</strain>
    </source>
</reference>
<accession>A0A8T9SX81</accession>
<keyword evidence="2" id="KW-1185">Reference proteome</keyword>
<dbReference type="InterPro" id="IPR026444">
    <property type="entry name" value="Secre_tail"/>
</dbReference>